<evidence type="ECO:0000313" key="7">
    <source>
        <dbReference type="Proteomes" id="UP000028302"/>
    </source>
</evidence>
<dbReference type="InterPro" id="IPR036388">
    <property type="entry name" value="WH-like_DNA-bd_sf"/>
</dbReference>
<dbReference type="eggNOG" id="COG0583">
    <property type="taxonomic scope" value="Bacteria"/>
</dbReference>
<accession>A0A084IG61</accession>
<comment type="similarity">
    <text evidence="1">Belongs to the LysR transcriptional regulatory family.</text>
</comment>
<dbReference type="Proteomes" id="UP000028302">
    <property type="component" value="Unassembled WGS sequence"/>
</dbReference>
<proteinExistence type="inferred from homology"/>
<dbReference type="PANTHER" id="PTHR30579:SF3">
    <property type="entry name" value="TRANSCRIPTIONAL REGULATORY PROTEIN"/>
    <property type="match status" value="1"/>
</dbReference>
<dbReference type="InterPro" id="IPR050176">
    <property type="entry name" value="LTTR"/>
</dbReference>
<dbReference type="Gene3D" id="1.10.10.10">
    <property type="entry name" value="Winged helix-like DNA-binding domain superfamily/Winged helix DNA-binding domain"/>
    <property type="match status" value="1"/>
</dbReference>
<dbReference type="InterPro" id="IPR000847">
    <property type="entry name" value="LysR_HTH_N"/>
</dbReference>
<dbReference type="EMBL" id="APNK01000062">
    <property type="protein sequence ID" value="KEZ75695.1"/>
    <property type="molecule type" value="Genomic_DNA"/>
</dbReference>
<dbReference type="SUPFAM" id="SSF46785">
    <property type="entry name" value="Winged helix' DNA-binding domain"/>
    <property type="match status" value="1"/>
</dbReference>
<dbReference type="GO" id="GO:0003677">
    <property type="term" value="F:DNA binding"/>
    <property type="evidence" value="ECO:0007669"/>
    <property type="project" value="UniProtKB-KW"/>
</dbReference>
<keyword evidence="7" id="KW-1185">Reference proteome</keyword>
<reference evidence="6 7" key="1">
    <citation type="submission" date="2013-03" db="EMBL/GenBank/DDBJ databases">
        <title>Salinisphaera hydrothermalis C41B8 Genome Sequencing.</title>
        <authorList>
            <person name="Li C."/>
            <person name="Lai Q."/>
            <person name="Shao Z."/>
        </authorList>
    </citation>
    <scope>NUCLEOTIDE SEQUENCE [LARGE SCALE GENOMIC DNA]</scope>
    <source>
        <strain evidence="6 7">C41B8</strain>
    </source>
</reference>
<protein>
    <submittedName>
        <fullName evidence="6">LysR family regulatory protein</fullName>
    </submittedName>
</protein>
<keyword evidence="3" id="KW-0238">DNA-binding</keyword>
<dbReference type="PANTHER" id="PTHR30579">
    <property type="entry name" value="TRANSCRIPTIONAL REGULATOR"/>
    <property type="match status" value="1"/>
</dbReference>
<comment type="caution">
    <text evidence="6">The sequence shown here is derived from an EMBL/GenBank/DDBJ whole genome shotgun (WGS) entry which is preliminary data.</text>
</comment>
<dbReference type="Pfam" id="PF00126">
    <property type="entry name" value="HTH_1"/>
    <property type="match status" value="1"/>
</dbReference>
<dbReference type="RefSeq" id="WP_156962597.1">
    <property type="nucleotide sequence ID" value="NZ_APNK01000062.1"/>
</dbReference>
<organism evidence="6 7">
    <name type="scientific">Salinisphaera hydrothermalis (strain C41B8)</name>
    <dbReference type="NCBI Taxonomy" id="1304275"/>
    <lineage>
        <taxon>Bacteria</taxon>
        <taxon>Pseudomonadati</taxon>
        <taxon>Pseudomonadota</taxon>
        <taxon>Gammaproteobacteria</taxon>
        <taxon>Salinisphaerales</taxon>
        <taxon>Salinisphaeraceae</taxon>
        <taxon>Salinisphaera</taxon>
    </lineage>
</organism>
<dbReference type="PROSITE" id="PS50931">
    <property type="entry name" value="HTH_LYSR"/>
    <property type="match status" value="1"/>
</dbReference>
<dbReference type="Gene3D" id="3.40.190.290">
    <property type="match status" value="1"/>
</dbReference>
<gene>
    <name evidence="6" type="ORF">C41B8_18697</name>
</gene>
<dbReference type="STRING" id="1304275.C41B8_18697"/>
<evidence type="ECO:0000256" key="1">
    <source>
        <dbReference type="ARBA" id="ARBA00009437"/>
    </source>
</evidence>
<dbReference type="Pfam" id="PF03466">
    <property type="entry name" value="LysR_substrate"/>
    <property type="match status" value="1"/>
</dbReference>
<evidence type="ECO:0000256" key="4">
    <source>
        <dbReference type="ARBA" id="ARBA00023163"/>
    </source>
</evidence>
<evidence type="ECO:0000259" key="5">
    <source>
        <dbReference type="PROSITE" id="PS50931"/>
    </source>
</evidence>
<feature type="domain" description="HTH lysR-type" evidence="5">
    <location>
        <begin position="5"/>
        <end position="62"/>
    </location>
</feature>
<keyword evidence="2" id="KW-0805">Transcription regulation</keyword>
<dbReference type="GO" id="GO:0003700">
    <property type="term" value="F:DNA-binding transcription factor activity"/>
    <property type="evidence" value="ECO:0007669"/>
    <property type="project" value="InterPro"/>
</dbReference>
<dbReference type="InterPro" id="IPR036390">
    <property type="entry name" value="WH_DNA-bd_sf"/>
</dbReference>
<sequence>MQESLDWNALRWILAIGRAGTLAGAARQLRVSHATIFRRLNAVERELGQPLFTRERAGYVPTALGERLLVEAEAIESRVQAAMQAVDDGVVSPAGRVRLTTTDTLFDGLLASVLVDVRERYPRIALEVAISNDTYSLTRRQADLALRPMASPPEALIAQHMGHVAMAPYLARDASRAARSRWLGLDDSVFFPALATWMRRHHIDDSGWRIDTLLGLAAVVRRGAGVALLPCYLADADPALQRVGDVVPELATDLWLLVHPDLRRVARIRAVREAISEAIASPAVQARLAGTGDQPA</sequence>
<name>A0A084IG61_SALHC</name>
<dbReference type="OrthoDB" id="570111at2"/>
<evidence type="ECO:0000256" key="2">
    <source>
        <dbReference type="ARBA" id="ARBA00023015"/>
    </source>
</evidence>
<dbReference type="InterPro" id="IPR005119">
    <property type="entry name" value="LysR_subst-bd"/>
</dbReference>
<evidence type="ECO:0000256" key="3">
    <source>
        <dbReference type="ARBA" id="ARBA00023125"/>
    </source>
</evidence>
<dbReference type="SUPFAM" id="SSF53850">
    <property type="entry name" value="Periplasmic binding protein-like II"/>
    <property type="match status" value="1"/>
</dbReference>
<evidence type="ECO:0000313" key="6">
    <source>
        <dbReference type="EMBL" id="KEZ75695.1"/>
    </source>
</evidence>
<keyword evidence="4" id="KW-0804">Transcription</keyword>
<dbReference type="AlphaFoldDB" id="A0A084IG61"/>